<evidence type="ECO:0000313" key="2">
    <source>
        <dbReference type="Proteomes" id="UP000186868"/>
    </source>
</evidence>
<dbReference type="RefSeq" id="WP_073600013.1">
    <property type="nucleotide sequence ID" value="NZ_MRCB01000014.1"/>
</dbReference>
<dbReference type="OrthoDB" id="564869at2"/>
<proteinExistence type="predicted"/>
<dbReference type="Proteomes" id="UP000186868">
    <property type="component" value="Unassembled WGS sequence"/>
</dbReference>
<dbReference type="STRING" id="1921803.NIES593_13130"/>
<gene>
    <name evidence="1" type="ORF">NIES593_13130</name>
</gene>
<sequence length="202" mass="23510">MFDDLRSQFEGWLKSGIEQLGNNLQERFGVPEAEEPFQLIRRFDITDQLLTKRCISVDGDAWRIEAYDAQEENSAFASFLETSSTIEKPVRSVKLFEIDEPNVQECIIACRAWMKTDQMIEAVTLCLGFDRPMDFFGFKTSNLINYRTANVLGTEWKEYEVRYYFKKEQNPGKFKINLDFSSSGIAWIKDIWLLQAPVKAKN</sequence>
<dbReference type="AlphaFoldDB" id="A0A1U7HFV0"/>
<dbReference type="EMBL" id="MRCB01000014">
    <property type="protein sequence ID" value="OKH22408.1"/>
    <property type="molecule type" value="Genomic_DNA"/>
</dbReference>
<name>A0A1U7HFV0_9CYAN</name>
<reference evidence="1 2" key="1">
    <citation type="submission" date="2016-11" db="EMBL/GenBank/DDBJ databases">
        <title>Draft Genome Sequences of Nine Cyanobacterial Strains from Diverse Habitats.</title>
        <authorList>
            <person name="Zhu T."/>
            <person name="Hou S."/>
            <person name="Lu X."/>
            <person name="Hess W.R."/>
        </authorList>
    </citation>
    <scope>NUCLEOTIDE SEQUENCE [LARGE SCALE GENOMIC DNA]</scope>
    <source>
        <strain evidence="1 2">NIES-593</strain>
    </source>
</reference>
<comment type="caution">
    <text evidence="1">The sequence shown here is derived from an EMBL/GenBank/DDBJ whole genome shotgun (WGS) entry which is preliminary data.</text>
</comment>
<protein>
    <submittedName>
        <fullName evidence="1">Uncharacterized protein</fullName>
    </submittedName>
</protein>
<accession>A0A1U7HFV0</accession>
<keyword evidence="2" id="KW-1185">Reference proteome</keyword>
<organism evidence="1 2">
    <name type="scientific">Hydrococcus rivularis NIES-593</name>
    <dbReference type="NCBI Taxonomy" id="1921803"/>
    <lineage>
        <taxon>Bacteria</taxon>
        <taxon>Bacillati</taxon>
        <taxon>Cyanobacteriota</taxon>
        <taxon>Cyanophyceae</taxon>
        <taxon>Pleurocapsales</taxon>
        <taxon>Hydrococcaceae</taxon>
        <taxon>Hydrococcus</taxon>
    </lineage>
</organism>
<evidence type="ECO:0000313" key="1">
    <source>
        <dbReference type="EMBL" id="OKH22408.1"/>
    </source>
</evidence>